<evidence type="ECO:0000256" key="13">
    <source>
        <dbReference type="ARBA" id="ARBA00023136"/>
    </source>
</evidence>
<dbReference type="SMART" id="SM00448">
    <property type="entry name" value="REC"/>
    <property type="match status" value="2"/>
</dbReference>
<keyword evidence="7 17" id="KW-0812">Transmembrane</keyword>
<evidence type="ECO:0000256" key="14">
    <source>
        <dbReference type="PROSITE-ProRule" id="PRU00110"/>
    </source>
</evidence>
<dbReference type="EC" id="2.7.13.3" evidence="3"/>
<comment type="caution">
    <text evidence="22">The sequence shown here is derived from an EMBL/GenBank/DDBJ whole genome shotgun (WGS) entry which is preliminary data.</text>
</comment>
<dbReference type="InterPro" id="IPR001789">
    <property type="entry name" value="Sig_transdc_resp-reg_receiver"/>
</dbReference>
<dbReference type="Pfam" id="PF02518">
    <property type="entry name" value="HATPase_c"/>
    <property type="match status" value="1"/>
</dbReference>
<feature type="domain" description="Response regulatory" evidence="19">
    <location>
        <begin position="524"/>
        <end position="644"/>
    </location>
</feature>
<feature type="region of interest" description="Disordered" evidence="16">
    <location>
        <begin position="647"/>
        <end position="678"/>
    </location>
</feature>
<dbReference type="CDD" id="cd06225">
    <property type="entry name" value="HAMP"/>
    <property type="match status" value="1"/>
</dbReference>
<dbReference type="InterPro" id="IPR036890">
    <property type="entry name" value="HATPase_C_sf"/>
</dbReference>
<comment type="catalytic activity">
    <reaction evidence="1">
        <text>ATP + protein L-histidine = ADP + protein N-phospho-L-histidine.</text>
        <dbReference type="EC" id="2.7.13.3"/>
    </reaction>
</comment>
<keyword evidence="11 17" id="KW-1133">Transmembrane helix</keyword>
<evidence type="ECO:0000313" key="23">
    <source>
        <dbReference type="Proteomes" id="UP000478090"/>
    </source>
</evidence>
<dbReference type="SUPFAM" id="SSF47226">
    <property type="entry name" value="Histidine-containing phosphotransfer domain, HPT domain"/>
    <property type="match status" value="1"/>
</dbReference>
<evidence type="ECO:0000259" key="21">
    <source>
        <dbReference type="PROSITE" id="PS50894"/>
    </source>
</evidence>
<dbReference type="CDD" id="cd16922">
    <property type="entry name" value="HATPase_EvgS-ArcB-TorS-like"/>
    <property type="match status" value="1"/>
</dbReference>
<feature type="domain" description="Response regulatory" evidence="19">
    <location>
        <begin position="681"/>
        <end position="801"/>
    </location>
</feature>
<dbReference type="Gene3D" id="1.20.120.160">
    <property type="entry name" value="HPT domain"/>
    <property type="match status" value="1"/>
</dbReference>
<name>A0ABW9VSE9_9BURK</name>
<dbReference type="SUPFAM" id="SSF47384">
    <property type="entry name" value="Homodimeric domain of signal transducing histidine kinase"/>
    <property type="match status" value="1"/>
</dbReference>
<evidence type="ECO:0000256" key="17">
    <source>
        <dbReference type="SAM" id="Phobius"/>
    </source>
</evidence>
<keyword evidence="13 17" id="KW-0472">Membrane</keyword>
<reference evidence="22 23" key="1">
    <citation type="submission" date="2019-12" db="EMBL/GenBank/DDBJ databases">
        <title>Novel species isolated from a subtropical stream in China.</title>
        <authorList>
            <person name="Lu H."/>
        </authorList>
    </citation>
    <scope>NUCLEOTIDE SEQUENCE [LARGE SCALE GENOMIC DNA]</scope>
    <source>
        <strain evidence="22 23">CY13W</strain>
    </source>
</reference>
<dbReference type="Pfam" id="PF00072">
    <property type="entry name" value="Response_reg"/>
    <property type="match status" value="2"/>
</dbReference>
<dbReference type="PROSITE" id="PS50894">
    <property type="entry name" value="HPT"/>
    <property type="match status" value="1"/>
</dbReference>
<evidence type="ECO:0000256" key="8">
    <source>
        <dbReference type="ARBA" id="ARBA00022741"/>
    </source>
</evidence>
<evidence type="ECO:0000256" key="10">
    <source>
        <dbReference type="ARBA" id="ARBA00022840"/>
    </source>
</evidence>
<dbReference type="InterPro" id="IPR004358">
    <property type="entry name" value="Sig_transdc_His_kin-like_C"/>
</dbReference>
<evidence type="ECO:0000256" key="6">
    <source>
        <dbReference type="ARBA" id="ARBA00022679"/>
    </source>
</evidence>
<dbReference type="SMART" id="SM00304">
    <property type="entry name" value="HAMP"/>
    <property type="match status" value="1"/>
</dbReference>
<dbReference type="CDD" id="cd00082">
    <property type="entry name" value="HisKA"/>
    <property type="match status" value="1"/>
</dbReference>
<dbReference type="PANTHER" id="PTHR45339:SF1">
    <property type="entry name" value="HYBRID SIGNAL TRANSDUCTION HISTIDINE KINASE J"/>
    <property type="match status" value="1"/>
</dbReference>
<keyword evidence="23" id="KW-1185">Reference proteome</keyword>
<dbReference type="CDD" id="cd00088">
    <property type="entry name" value="HPT"/>
    <property type="match status" value="1"/>
</dbReference>
<dbReference type="Proteomes" id="UP000478090">
    <property type="component" value="Unassembled WGS sequence"/>
</dbReference>
<dbReference type="PROSITE" id="PS50885">
    <property type="entry name" value="HAMP"/>
    <property type="match status" value="1"/>
</dbReference>
<accession>A0ABW9VSE9</accession>
<feature type="transmembrane region" description="Helical" evidence="17">
    <location>
        <begin position="16"/>
        <end position="38"/>
    </location>
</feature>
<keyword evidence="6" id="KW-0808">Transferase</keyword>
<dbReference type="SUPFAM" id="SSF55874">
    <property type="entry name" value="ATPase domain of HSP90 chaperone/DNA topoisomerase II/histidine kinase"/>
    <property type="match status" value="1"/>
</dbReference>
<dbReference type="InterPro" id="IPR036097">
    <property type="entry name" value="HisK_dim/P_sf"/>
</dbReference>
<evidence type="ECO:0000256" key="16">
    <source>
        <dbReference type="SAM" id="MobiDB-lite"/>
    </source>
</evidence>
<evidence type="ECO:0000256" key="9">
    <source>
        <dbReference type="ARBA" id="ARBA00022777"/>
    </source>
</evidence>
<evidence type="ECO:0000259" key="19">
    <source>
        <dbReference type="PROSITE" id="PS50110"/>
    </source>
</evidence>
<dbReference type="Pfam" id="PF00512">
    <property type="entry name" value="HisKA"/>
    <property type="match status" value="1"/>
</dbReference>
<dbReference type="PROSITE" id="PS50109">
    <property type="entry name" value="HIS_KIN"/>
    <property type="match status" value="1"/>
</dbReference>
<comment type="subcellular location">
    <subcellularLocation>
        <location evidence="2">Cell membrane</location>
        <topology evidence="2">Multi-pass membrane protein</topology>
    </subcellularLocation>
</comment>
<feature type="modified residue" description="4-aspartylphosphate" evidence="15">
    <location>
        <position position="730"/>
    </location>
</feature>
<dbReference type="InterPro" id="IPR003594">
    <property type="entry name" value="HATPase_dom"/>
</dbReference>
<dbReference type="SUPFAM" id="SSF158472">
    <property type="entry name" value="HAMP domain-like"/>
    <property type="match status" value="1"/>
</dbReference>
<dbReference type="InterPro" id="IPR008207">
    <property type="entry name" value="Sig_transdc_His_kin_Hpt_dom"/>
</dbReference>
<dbReference type="InterPro" id="IPR005467">
    <property type="entry name" value="His_kinase_dom"/>
</dbReference>
<dbReference type="Pfam" id="PF17152">
    <property type="entry name" value="CHASE8"/>
    <property type="match status" value="1"/>
</dbReference>
<dbReference type="PROSITE" id="PS50110">
    <property type="entry name" value="RESPONSE_REGULATORY"/>
    <property type="match status" value="2"/>
</dbReference>
<proteinExistence type="predicted"/>
<evidence type="ECO:0000256" key="5">
    <source>
        <dbReference type="ARBA" id="ARBA00022553"/>
    </source>
</evidence>
<dbReference type="InterPro" id="IPR033417">
    <property type="entry name" value="CHASE8"/>
</dbReference>
<evidence type="ECO:0000256" key="1">
    <source>
        <dbReference type="ARBA" id="ARBA00000085"/>
    </source>
</evidence>
<gene>
    <name evidence="22" type="ORF">GTP27_17485</name>
</gene>
<sequence>MFQNERSGLSRKLTRIALLSTGSAMLLVFIAFASLSILSRSEEERQQLASLAGVIGNNSELALLYADERQARSTLAALSADGRILRAALYTGKGQLLAQYRNEAASNATGLPERIPVEARGTRLLRRVYPEQQLLPVMQLYLPVLRNEQHIGSVMLEASQSRMWQDLLRNLAACAGAALLACLLALLMAARLRNSMTGALAGLISAARQVSLGQHSGAIRHQRKDEIGDLIDSFNDMLAQVAARDCALQQYRDQLERQVCVRTEQLEKAKNAAEAASQAKSAFLATMSHEIRTPMNGVLGMTELLLATPLSEQQRHYTSMVQRSGEHLLVIINDILDFSKIEAGKLSVEYIHFNFRALLEEIEHVFAPQAQSKQLQLELALAPDIPIAVCGDPNRLRQVIYNLLGNAVKFTDSGQITVAVSVTAEDEQSIGLRFEVRDTGIGISSEARAHIFDSFSQADGSTTRKHGGTGLGLAISKQLVELMGGRIGVDHALAQGSLFWFTVNFDKRRIDADQSHSHANGECRALIVDDKYSSQDLLPQLLSRWQITHASSSASAAIATLLQAQADASAYHVALLEMDLPRTSGLALAAALHAEPRLSSLRLILLSSARYAADVQQQRAAGVAYQLIKPIRASDLYECLLGSVTPTASSSELPGLAPPVTSLTPLSQSSTGPARQRKGRRVLLAEDNPVNVEVASAMLESMGLDVSRAENGEQALQSVQNDAYDLVLMDCQMPIMDGFAATNAIRRHEQQQGQGQKLPIIAITANALQGDRESCLAAGMDDYLSKPFTRQALGHTLSRWINLPRQNQDDGVVTHARLEPDSAAQAETGASGTAATIQREALENIRALSPANGEALLEKILQTYLRDTPEQLQALAQALQRHDDDSLRALAHRLKSGSANVGALALAASCKQLEQLARQHSSATAAPLLATIERQFQSARQVLEAILEKEA</sequence>
<evidence type="ECO:0000259" key="18">
    <source>
        <dbReference type="PROSITE" id="PS50109"/>
    </source>
</evidence>
<evidence type="ECO:0000256" key="15">
    <source>
        <dbReference type="PROSITE-ProRule" id="PRU00169"/>
    </source>
</evidence>
<evidence type="ECO:0000256" key="3">
    <source>
        <dbReference type="ARBA" id="ARBA00012438"/>
    </source>
</evidence>
<dbReference type="SMART" id="SM00388">
    <property type="entry name" value="HisKA"/>
    <property type="match status" value="1"/>
</dbReference>
<evidence type="ECO:0000256" key="7">
    <source>
        <dbReference type="ARBA" id="ARBA00022692"/>
    </source>
</evidence>
<dbReference type="Gene3D" id="3.30.565.10">
    <property type="entry name" value="Histidine kinase-like ATPase, C-terminal domain"/>
    <property type="match status" value="1"/>
</dbReference>
<dbReference type="Gene3D" id="3.40.50.2300">
    <property type="match status" value="2"/>
</dbReference>
<feature type="compositionally biased region" description="Polar residues" evidence="16">
    <location>
        <begin position="661"/>
        <end position="673"/>
    </location>
</feature>
<dbReference type="InterPro" id="IPR036641">
    <property type="entry name" value="HPT_dom_sf"/>
</dbReference>
<keyword evidence="10" id="KW-0067">ATP-binding</keyword>
<dbReference type="CDD" id="cd17546">
    <property type="entry name" value="REC_hyHK_CKI1_RcsC-like"/>
    <property type="match status" value="1"/>
</dbReference>
<feature type="transmembrane region" description="Helical" evidence="17">
    <location>
        <begin position="171"/>
        <end position="190"/>
    </location>
</feature>
<feature type="domain" description="HAMP" evidence="20">
    <location>
        <begin position="194"/>
        <end position="246"/>
    </location>
</feature>
<dbReference type="InterPro" id="IPR011006">
    <property type="entry name" value="CheY-like_superfamily"/>
</dbReference>
<dbReference type="InterPro" id="IPR003661">
    <property type="entry name" value="HisK_dim/P_dom"/>
</dbReference>
<dbReference type="Gene3D" id="6.10.340.10">
    <property type="match status" value="1"/>
</dbReference>
<dbReference type="SMART" id="SM00387">
    <property type="entry name" value="HATPase_c"/>
    <property type="match status" value="1"/>
</dbReference>
<dbReference type="Pfam" id="PF01627">
    <property type="entry name" value="Hpt"/>
    <property type="match status" value="1"/>
</dbReference>
<organism evidence="22 23">
    <name type="scientific">Duganella qianjiadongensis</name>
    <dbReference type="NCBI Taxonomy" id="2692176"/>
    <lineage>
        <taxon>Bacteria</taxon>
        <taxon>Pseudomonadati</taxon>
        <taxon>Pseudomonadota</taxon>
        <taxon>Betaproteobacteria</taxon>
        <taxon>Burkholderiales</taxon>
        <taxon>Oxalobacteraceae</taxon>
        <taxon>Telluria group</taxon>
        <taxon>Duganella</taxon>
    </lineage>
</organism>
<feature type="domain" description="HPt" evidence="21">
    <location>
        <begin position="853"/>
        <end position="946"/>
    </location>
</feature>
<evidence type="ECO:0000259" key="20">
    <source>
        <dbReference type="PROSITE" id="PS50885"/>
    </source>
</evidence>
<keyword evidence="9" id="KW-0418">Kinase</keyword>
<feature type="domain" description="Histidine kinase" evidence="18">
    <location>
        <begin position="286"/>
        <end position="507"/>
    </location>
</feature>
<dbReference type="Pfam" id="PF00672">
    <property type="entry name" value="HAMP"/>
    <property type="match status" value="1"/>
</dbReference>
<evidence type="ECO:0000256" key="2">
    <source>
        <dbReference type="ARBA" id="ARBA00004651"/>
    </source>
</evidence>
<dbReference type="PANTHER" id="PTHR45339">
    <property type="entry name" value="HYBRID SIGNAL TRANSDUCTION HISTIDINE KINASE J"/>
    <property type="match status" value="1"/>
</dbReference>
<evidence type="ECO:0000256" key="11">
    <source>
        <dbReference type="ARBA" id="ARBA00022989"/>
    </source>
</evidence>
<evidence type="ECO:0000313" key="22">
    <source>
        <dbReference type="EMBL" id="MYM41117.1"/>
    </source>
</evidence>
<dbReference type="EMBL" id="WWCM01000013">
    <property type="protein sequence ID" value="MYM41117.1"/>
    <property type="molecule type" value="Genomic_DNA"/>
</dbReference>
<keyword evidence="5 15" id="KW-0597">Phosphoprotein</keyword>
<keyword evidence="4" id="KW-1003">Cell membrane</keyword>
<dbReference type="PRINTS" id="PR00344">
    <property type="entry name" value="BCTRLSENSOR"/>
</dbReference>
<feature type="modified residue" description="Phosphohistidine" evidence="14">
    <location>
        <position position="892"/>
    </location>
</feature>
<dbReference type="Gene3D" id="1.10.287.130">
    <property type="match status" value="1"/>
</dbReference>
<keyword evidence="12" id="KW-0902">Two-component regulatory system</keyword>
<evidence type="ECO:0000256" key="12">
    <source>
        <dbReference type="ARBA" id="ARBA00023012"/>
    </source>
</evidence>
<keyword evidence="8" id="KW-0547">Nucleotide-binding</keyword>
<dbReference type="InterPro" id="IPR003660">
    <property type="entry name" value="HAMP_dom"/>
</dbReference>
<dbReference type="SUPFAM" id="SSF52172">
    <property type="entry name" value="CheY-like"/>
    <property type="match status" value="2"/>
</dbReference>
<comment type="caution">
    <text evidence="15">Lacks conserved residue(s) required for the propagation of feature annotation.</text>
</comment>
<dbReference type="SMART" id="SM00073">
    <property type="entry name" value="HPT"/>
    <property type="match status" value="1"/>
</dbReference>
<protein>
    <recommendedName>
        <fullName evidence="3">histidine kinase</fullName>
        <ecNumber evidence="3">2.7.13.3</ecNumber>
    </recommendedName>
</protein>
<evidence type="ECO:0000256" key="4">
    <source>
        <dbReference type="ARBA" id="ARBA00022475"/>
    </source>
</evidence>